<keyword evidence="4 6" id="KW-1133">Transmembrane helix</keyword>
<accession>A0A7C5QZU5</accession>
<dbReference type="GO" id="GO:0005886">
    <property type="term" value="C:plasma membrane"/>
    <property type="evidence" value="ECO:0007669"/>
    <property type="project" value="TreeGrafter"/>
</dbReference>
<feature type="transmembrane region" description="Helical" evidence="6">
    <location>
        <begin position="181"/>
        <end position="202"/>
    </location>
</feature>
<feature type="transmembrane region" description="Helical" evidence="6">
    <location>
        <begin position="127"/>
        <end position="144"/>
    </location>
</feature>
<dbReference type="CDD" id="cd10432">
    <property type="entry name" value="BI-1-like_bacterial"/>
    <property type="match status" value="1"/>
</dbReference>
<evidence type="ECO:0000256" key="2">
    <source>
        <dbReference type="ARBA" id="ARBA00010350"/>
    </source>
</evidence>
<evidence type="ECO:0000256" key="4">
    <source>
        <dbReference type="ARBA" id="ARBA00022989"/>
    </source>
</evidence>
<evidence type="ECO:0000256" key="3">
    <source>
        <dbReference type="ARBA" id="ARBA00022692"/>
    </source>
</evidence>
<dbReference type="PANTHER" id="PTHR23291">
    <property type="entry name" value="BAX INHIBITOR-RELATED"/>
    <property type="match status" value="1"/>
</dbReference>
<evidence type="ECO:0000256" key="5">
    <source>
        <dbReference type="ARBA" id="ARBA00023136"/>
    </source>
</evidence>
<gene>
    <name evidence="7" type="ORF">ENJ42_01375</name>
</gene>
<proteinExistence type="inferred from homology"/>
<organism evidence="7">
    <name type="scientific">Hellea balneolensis</name>
    <dbReference type="NCBI Taxonomy" id="287478"/>
    <lineage>
        <taxon>Bacteria</taxon>
        <taxon>Pseudomonadati</taxon>
        <taxon>Pseudomonadota</taxon>
        <taxon>Alphaproteobacteria</taxon>
        <taxon>Maricaulales</taxon>
        <taxon>Robiginitomaculaceae</taxon>
        <taxon>Hellea</taxon>
    </lineage>
</organism>
<feature type="transmembrane region" description="Helical" evidence="6">
    <location>
        <begin position="214"/>
        <end position="233"/>
    </location>
</feature>
<dbReference type="AlphaFoldDB" id="A0A7C5QZU5"/>
<evidence type="ECO:0000313" key="7">
    <source>
        <dbReference type="EMBL" id="HHL42243.1"/>
    </source>
</evidence>
<evidence type="ECO:0000256" key="6">
    <source>
        <dbReference type="RuleBase" id="RU004379"/>
    </source>
</evidence>
<reference evidence="7" key="1">
    <citation type="journal article" date="2020" name="mSystems">
        <title>Genome- and Community-Level Interaction Insights into Carbon Utilization and Element Cycling Functions of Hydrothermarchaeota in Hydrothermal Sediment.</title>
        <authorList>
            <person name="Zhou Z."/>
            <person name="Liu Y."/>
            <person name="Xu W."/>
            <person name="Pan J."/>
            <person name="Luo Z.H."/>
            <person name="Li M."/>
        </authorList>
    </citation>
    <scope>NUCLEOTIDE SEQUENCE [LARGE SCALE GENOMIC DNA]</scope>
    <source>
        <strain evidence="7">HyVt-485</strain>
    </source>
</reference>
<comment type="similarity">
    <text evidence="2 6">Belongs to the BI1 family.</text>
</comment>
<dbReference type="Proteomes" id="UP000885830">
    <property type="component" value="Unassembled WGS sequence"/>
</dbReference>
<feature type="transmembrane region" description="Helical" evidence="6">
    <location>
        <begin position="239"/>
        <end position="256"/>
    </location>
</feature>
<dbReference type="EMBL" id="DRMJ01000062">
    <property type="protein sequence ID" value="HHL42243.1"/>
    <property type="molecule type" value="Genomic_DNA"/>
</dbReference>
<dbReference type="Pfam" id="PF01027">
    <property type="entry name" value="Bax1-I"/>
    <property type="match status" value="1"/>
</dbReference>
<feature type="transmembrane region" description="Helical" evidence="6">
    <location>
        <begin position="277"/>
        <end position="300"/>
    </location>
</feature>
<name>A0A7C5QZU5_9PROT</name>
<dbReference type="InterPro" id="IPR006214">
    <property type="entry name" value="Bax_inhibitor_1-related"/>
</dbReference>
<protein>
    <submittedName>
        <fullName evidence="7">Bax inhibitor-1/YccA family protein</fullName>
    </submittedName>
</protein>
<feature type="transmembrane region" description="Helical" evidence="6">
    <location>
        <begin position="156"/>
        <end position="175"/>
    </location>
</feature>
<keyword evidence="3 6" id="KW-0812">Transmembrane</keyword>
<sequence>MVPRHILGTARPVRPNGLLSMFDDINLTLSFPLDFAHKYLYNARDNIKRAISAHKKELIMNDYRGGGLARGTDIDVGLRSFMLGTYKYMIAAMGVSALAGWAMSLVLFNNGAPTDLYKLMYGSVLRWAVWLAPMIFVMVMGARYHKLSVNGARFTLFGYSALIGVWLSALGAYFVSTNPVLGAKILLLSASMFGAFSLFGYVTRKSLQGVGQMAGMLLFGVIIAMVINVAVFKSTGFDMVVSGIGLLLVAAMTAWQTQSLKQMFYATAGHAEEAEKASVFGALSLYTSFINIFLFLMRFMSGGD</sequence>
<comment type="caution">
    <text evidence="7">The sequence shown here is derived from an EMBL/GenBank/DDBJ whole genome shotgun (WGS) entry which is preliminary data.</text>
</comment>
<comment type="subcellular location">
    <subcellularLocation>
        <location evidence="1">Membrane</location>
        <topology evidence="1">Multi-pass membrane protein</topology>
    </subcellularLocation>
</comment>
<dbReference type="PANTHER" id="PTHR23291:SF50">
    <property type="entry name" value="PROTEIN LIFEGUARD 4"/>
    <property type="match status" value="1"/>
</dbReference>
<feature type="transmembrane region" description="Helical" evidence="6">
    <location>
        <begin position="88"/>
        <end position="107"/>
    </location>
</feature>
<keyword evidence="5 6" id="KW-0472">Membrane</keyword>
<evidence type="ECO:0000256" key="1">
    <source>
        <dbReference type="ARBA" id="ARBA00004141"/>
    </source>
</evidence>